<proteinExistence type="inferred from homology"/>
<feature type="compositionally biased region" description="Basic and acidic residues" evidence="4">
    <location>
        <begin position="543"/>
        <end position="564"/>
    </location>
</feature>
<gene>
    <name evidence="5" type="ORF">Cni_G16853</name>
</gene>
<dbReference type="EMBL" id="CP136894">
    <property type="protein sequence ID" value="WOL08101.1"/>
    <property type="molecule type" value="Genomic_DNA"/>
</dbReference>
<evidence type="ECO:0000256" key="2">
    <source>
        <dbReference type="ARBA" id="ARBA00022980"/>
    </source>
</evidence>
<dbReference type="SUPFAM" id="SSF53137">
    <property type="entry name" value="Translational machinery components"/>
    <property type="match status" value="1"/>
</dbReference>
<evidence type="ECO:0000256" key="3">
    <source>
        <dbReference type="ARBA" id="ARBA00023274"/>
    </source>
</evidence>
<sequence>MVTIIQQIKGYKTRGNIDLPMIGKREEVTQDLHVASKSDYDEEISSVIEKEVFSPFSSTTKRGRDGERGRTRGTDSSSSIPGCSVFELFYVLNALCNSAAVDYGSGPFLFCLLLVRICIKMTLFVNSVRRTLSTNTSISLKICSFWTGGFQSFEKDQRSSAPAWNRSHEIKLPQIMPSGRGNLEKDFRIEVVNTDLLGVSLSSMEPSTPMDGDSEALTSSLDVNDEPSMKCLDFDEIEDLRLHKRLFYKLDKGSKECEEHNLNCHRKKSVKKCRNKTSVEVDSKKEHKELEKKQNQKVVKPKMAKTSEPGADCPLIKSGGVDTKLTIMEGKRVRMPTYNQLTDPYHLPFCLDIYISKASVRACIVHRVTSKVVAVAHSISKDMKFDLKSRKDSTACAAVGGILAQRAIEDDIHNVIYTPRKGEKIEGKIQIVLQSIIDHGVDVKVKLKQKRPAKVGVFFKPLSIKTDYTWILDNTKKLSMLNPVYCQYHRDNSVDDICRIVVFPFLSRAAFEEYEQHDKERERWGERENERDRQVPVGDDEDERRSKRKEERTMKEETQQKDEGIGEGTCRTTVGRLRKKLIKGVARTVKEHAASTGTRDDIRT</sequence>
<comment type="similarity">
    <text evidence="1">Belongs to the universal ribosomal protein uL18 family.</text>
</comment>
<dbReference type="CDD" id="cd00432">
    <property type="entry name" value="Ribosomal_L18_L5e"/>
    <property type="match status" value="1"/>
</dbReference>
<keyword evidence="2" id="KW-0689">Ribosomal protein</keyword>
<dbReference type="PANTHER" id="PTHR12899">
    <property type="entry name" value="39S RIBOSOMAL PROTEIN L18, MITOCHONDRIAL"/>
    <property type="match status" value="1"/>
</dbReference>
<evidence type="ECO:0000313" key="5">
    <source>
        <dbReference type="EMBL" id="WOL08101.1"/>
    </source>
</evidence>
<feature type="region of interest" description="Disordered" evidence="4">
    <location>
        <begin position="57"/>
        <end position="79"/>
    </location>
</feature>
<evidence type="ECO:0000313" key="6">
    <source>
        <dbReference type="Proteomes" id="UP001327560"/>
    </source>
</evidence>
<feature type="compositionally biased region" description="Basic and acidic residues" evidence="4">
    <location>
        <begin position="62"/>
        <end position="73"/>
    </location>
</feature>
<accession>A0AAQ3QG17</accession>
<dbReference type="Proteomes" id="UP001327560">
    <property type="component" value="Chromosome 5"/>
</dbReference>
<dbReference type="Gene3D" id="3.30.420.100">
    <property type="match status" value="1"/>
</dbReference>
<reference evidence="5 6" key="1">
    <citation type="submission" date="2023-10" db="EMBL/GenBank/DDBJ databases">
        <title>Chromosome-scale genome assembly provides insights into flower coloration mechanisms of Canna indica.</title>
        <authorList>
            <person name="Li C."/>
        </authorList>
    </citation>
    <scope>NUCLEOTIDE SEQUENCE [LARGE SCALE GENOMIC DNA]</scope>
    <source>
        <tissue evidence="5">Flower</tissue>
    </source>
</reference>
<feature type="region of interest" description="Disordered" evidence="4">
    <location>
        <begin position="517"/>
        <end position="571"/>
    </location>
</feature>
<feature type="region of interest" description="Disordered" evidence="4">
    <location>
        <begin position="585"/>
        <end position="604"/>
    </location>
</feature>
<evidence type="ECO:0000256" key="4">
    <source>
        <dbReference type="SAM" id="MobiDB-lite"/>
    </source>
</evidence>
<dbReference type="InterPro" id="IPR005484">
    <property type="entry name" value="Ribosomal_uL18_bac/plant/anim"/>
</dbReference>
<dbReference type="Pfam" id="PF00861">
    <property type="entry name" value="Ribosomal_L18p"/>
    <property type="match status" value="1"/>
</dbReference>
<feature type="compositionally biased region" description="Basic and acidic residues" evidence="4">
    <location>
        <begin position="517"/>
        <end position="534"/>
    </location>
</feature>
<evidence type="ECO:0008006" key="7">
    <source>
        <dbReference type="Google" id="ProtNLM"/>
    </source>
</evidence>
<organism evidence="5 6">
    <name type="scientific">Canna indica</name>
    <name type="common">Indian-shot</name>
    <dbReference type="NCBI Taxonomy" id="4628"/>
    <lineage>
        <taxon>Eukaryota</taxon>
        <taxon>Viridiplantae</taxon>
        <taxon>Streptophyta</taxon>
        <taxon>Embryophyta</taxon>
        <taxon>Tracheophyta</taxon>
        <taxon>Spermatophyta</taxon>
        <taxon>Magnoliopsida</taxon>
        <taxon>Liliopsida</taxon>
        <taxon>Zingiberales</taxon>
        <taxon>Cannaceae</taxon>
        <taxon>Canna</taxon>
    </lineage>
</organism>
<dbReference type="GO" id="GO:1990904">
    <property type="term" value="C:ribonucleoprotein complex"/>
    <property type="evidence" value="ECO:0007669"/>
    <property type="project" value="UniProtKB-KW"/>
</dbReference>
<keyword evidence="6" id="KW-1185">Reference proteome</keyword>
<protein>
    <recommendedName>
        <fullName evidence="7">Ribosomal protein L18</fullName>
    </recommendedName>
</protein>
<dbReference type="InterPro" id="IPR057268">
    <property type="entry name" value="Ribosomal_L18"/>
</dbReference>
<dbReference type="AlphaFoldDB" id="A0AAQ3QG17"/>
<keyword evidence="3" id="KW-0687">Ribonucleoprotein</keyword>
<feature type="compositionally biased region" description="Basic and acidic residues" evidence="4">
    <location>
        <begin position="588"/>
        <end position="604"/>
    </location>
</feature>
<dbReference type="GO" id="GO:0006412">
    <property type="term" value="P:translation"/>
    <property type="evidence" value="ECO:0007669"/>
    <property type="project" value="InterPro"/>
</dbReference>
<dbReference type="PANTHER" id="PTHR12899:SF7">
    <property type="entry name" value="EXPRESSED PROTEIN"/>
    <property type="match status" value="1"/>
</dbReference>
<evidence type="ECO:0000256" key="1">
    <source>
        <dbReference type="ARBA" id="ARBA00007116"/>
    </source>
</evidence>
<dbReference type="GO" id="GO:0005840">
    <property type="term" value="C:ribosome"/>
    <property type="evidence" value="ECO:0007669"/>
    <property type="project" value="UniProtKB-KW"/>
</dbReference>
<name>A0AAQ3QG17_9LILI</name>
<dbReference type="GO" id="GO:0008097">
    <property type="term" value="F:5S rRNA binding"/>
    <property type="evidence" value="ECO:0007669"/>
    <property type="project" value="TreeGrafter"/>
</dbReference>
<dbReference type="GO" id="GO:0003735">
    <property type="term" value="F:structural constituent of ribosome"/>
    <property type="evidence" value="ECO:0007669"/>
    <property type="project" value="InterPro"/>
</dbReference>